<dbReference type="InterPro" id="IPR003796">
    <property type="entry name" value="RNR_NrdR-like"/>
</dbReference>
<keyword evidence="6 8" id="KW-0238">DNA-binding</keyword>
<sequence>MRCPFCGAQDTKVVDSRLFGDGDQVRRRRECAICKERFTTYETAELTLPLLIKQDGSRVPFDGRKLASGMSRALEKRPVSAEQVDEAISHIRRKLLAYGEREVPSRQIGEWVMEELRALDQVAYVRFASVYRSFEDVNAFREEIERLEKQLPPDVRRHQLDLLNGDKDDDG</sequence>
<evidence type="ECO:0000256" key="3">
    <source>
        <dbReference type="ARBA" id="ARBA00022771"/>
    </source>
</evidence>
<keyword evidence="5 8" id="KW-0805">Transcription regulation</keyword>
<comment type="similarity">
    <text evidence="8">Belongs to the NrdR family.</text>
</comment>
<dbReference type="GO" id="GO:0045892">
    <property type="term" value="P:negative regulation of DNA-templated transcription"/>
    <property type="evidence" value="ECO:0007669"/>
    <property type="project" value="UniProtKB-UniRule"/>
</dbReference>
<dbReference type="GO" id="GO:0008270">
    <property type="term" value="F:zinc ion binding"/>
    <property type="evidence" value="ECO:0007669"/>
    <property type="project" value="UniProtKB-UniRule"/>
</dbReference>
<dbReference type="KEGG" id="seds:AAY24_16875"/>
<evidence type="ECO:0000256" key="7">
    <source>
        <dbReference type="ARBA" id="ARBA00023163"/>
    </source>
</evidence>
<evidence type="ECO:0000313" key="11">
    <source>
        <dbReference type="Proteomes" id="UP000034410"/>
    </source>
</evidence>
<comment type="cofactor">
    <cofactor evidence="8">
        <name>Zn(2+)</name>
        <dbReference type="ChEBI" id="CHEBI:29105"/>
    </cofactor>
    <text evidence="8">Binds 1 zinc ion.</text>
</comment>
<comment type="function">
    <text evidence="8">Negatively regulates transcription of bacterial ribonucleotide reductase nrd genes and operons by binding to NrdR-boxes.</text>
</comment>
<dbReference type="GO" id="GO:0003677">
    <property type="term" value="F:DNA binding"/>
    <property type="evidence" value="ECO:0007669"/>
    <property type="project" value="UniProtKB-KW"/>
</dbReference>
<dbReference type="Proteomes" id="UP000034410">
    <property type="component" value="Chromosome"/>
</dbReference>
<keyword evidence="4 8" id="KW-0067">ATP-binding</keyword>
<keyword evidence="1 8" id="KW-0678">Repressor</keyword>
<name>A0A0F7K458_9GAMM</name>
<evidence type="ECO:0000256" key="2">
    <source>
        <dbReference type="ARBA" id="ARBA00022741"/>
    </source>
</evidence>
<evidence type="ECO:0000256" key="5">
    <source>
        <dbReference type="ARBA" id="ARBA00023015"/>
    </source>
</evidence>
<evidence type="ECO:0000313" key="10">
    <source>
        <dbReference type="EMBL" id="AKH21738.1"/>
    </source>
</evidence>
<dbReference type="InterPro" id="IPR055173">
    <property type="entry name" value="NrdR-like_N"/>
</dbReference>
<dbReference type="PANTHER" id="PTHR30455">
    <property type="entry name" value="TRANSCRIPTIONAL REPRESSOR NRDR"/>
    <property type="match status" value="1"/>
</dbReference>
<dbReference type="OrthoDB" id="9807461at2"/>
<keyword evidence="3 8" id="KW-0863">Zinc-finger</keyword>
<keyword evidence="8" id="KW-0862">Zinc</keyword>
<dbReference type="PATRIC" id="fig|1543721.4.peg.3490"/>
<evidence type="ECO:0000256" key="8">
    <source>
        <dbReference type="HAMAP-Rule" id="MF_00440"/>
    </source>
</evidence>
<dbReference type="PROSITE" id="PS51161">
    <property type="entry name" value="ATP_CONE"/>
    <property type="match status" value="1"/>
</dbReference>
<dbReference type="NCBIfam" id="TIGR00244">
    <property type="entry name" value="transcriptional regulator NrdR"/>
    <property type="match status" value="1"/>
</dbReference>
<dbReference type="HAMAP" id="MF_00440">
    <property type="entry name" value="NrdR"/>
    <property type="match status" value="1"/>
</dbReference>
<dbReference type="AlphaFoldDB" id="A0A0F7K458"/>
<dbReference type="EMBL" id="CP011412">
    <property type="protein sequence ID" value="AKH21738.1"/>
    <property type="molecule type" value="Genomic_DNA"/>
</dbReference>
<feature type="zinc finger region" evidence="8">
    <location>
        <begin position="3"/>
        <end position="34"/>
    </location>
</feature>
<dbReference type="Pfam" id="PF03477">
    <property type="entry name" value="ATP-cone"/>
    <property type="match status" value="1"/>
</dbReference>
<dbReference type="PANTHER" id="PTHR30455:SF2">
    <property type="entry name" value="TRANSCRIPTIONAL REPRESSOR NRDR"/>
    <property type="match status" value="1"/>
</dbReference>
<keyword evidence="8" id="KW-0479">Metal-binding</keyword>
<gene>
    <name evidence="8" type="primary">nrdR</name>
    <name evidence="10" type="ORF">AAY24_16875</name>
</gene>
<dbReference type="RefSeq" id="WP_046860659.1">
    <property type="nucleotide sequence ID" value="NZ_CP011412.1"/>
</dbReference>
<organism evidence="10 11">
    <name type="scientific">Sedimenticola thiotaurini</name>
    <dbReference type="NCBI Taxonomy" id="1543721"/>
    <lineage>
        <taxon>Bacteria</taxon>
        <taxon>Pseudomonadati</taxon>
        <taxon>Pseudomonadota</taxon>
        <taxon>Gammaproteobacteria</taxon>
        <taxon>Chromatiales</taxon>
        <taxon>Sedimenticolaceae</taxon>
        <taxon>Sedimenticola</taxon>
    </lineage>
</organism>
<keyword evidence="7 8" id="KW-0804">Transcription</keyword>
<keyword evidence="11" id="KW-1185">Reference proteome</keyword>
<dbReference type="Pfam" id="PF22811">
    <property type="entry name" value="Zn_ribbon_NrdR"/>
    <property type="match status" value="1"/>
</dbReference>
<dbReference type="InterPro" id="IPR005144">
    <property type="entry name" value="ATP-cone_dom"/>
</dbReference>
<keyword evidence="2 8" id="KW-0547">Nucleotide-binding</keyword>
<proteinExistence type="inferred from homology"/>
<reference evidence="10 11" key="1">
    <citation type="journal article" date="2015" name="Genome Announc.">
        <title>Complete Genome Sequence of Sedimenticola thiotaurini Strain SIP-G1, a Polyphosphate- and Polyhydroxyalkanoate-Accumulating Sulfur-Oxidizing Gammaproteobacterium Isolated from Salt Marsh Sediments.</title>
        <authorList>
            <person name="Flood B.E."/>
            <person name="Jones D.S."/>
            <person name="Bailey J.V."/>
        </authorList>
    </citation>
    <scope>NUCLEOTIDE SEQUENCE [LARGE SCALE GENOMIC DNA]</scope>
    <source>
        <strain evidence="10 11">SIP-G1</strain>
    </source>
</reference>
<accession>A0A0F7K458</accession>
<feature type="domain" description="ATP-cone" evidence="9">
    <location>
        <begin position="49"/>
        <end position="139"/>
    </location>
</feature>
<evidence type="ECO:0000256" key="1">
    <source>
        <dbReference type="ARBA" id="ARBA00022491"/>
    </source>
</evidence>
<evidence type="ECO:0000259" key="9">
    <source>
        <dbReference type="PROSITE" id="PS51161"/>
    </source>
</evidence>
<evidence type="ECO:0000256" key="6">
    <source>
        <dbReference type="ARBA" id="ARBA00023125"/>
    </source>
</evidence>
<protein>
    <recommendedName>
        <fullName evidence="8">Transcriptional repressor NrdR</fullName>
    </recommendedName>
</protein>
<dbReference type="GO" id="GO:0005524">
    <property type="term" value="F:ATP binding"/>
    <property type="evidence" value="ECO:0007669"/>
    <property type="project" value="UniProtKB-UniRule"/>
</dbReference>
<evidence type="ECO:0000256" key="4">
    <source>
        <dbReference type="ARBA" id="ARBA00022840"/>
    </source>
</evidence>